<keyword evidence="1" id="KW-0812">Transmembrane</keyword>
<dbReference type="EMBL" id="QWDE01000003">
    <property type="protein sequence ID" value="RFZ82354.1"/>
    <property type="molecule type" value="Genomic_DNA"/>
</dbReference>
<evidence type="ECO:0000313" key="3">
    <source>
        <dbReference type="Proteomes" id="UP000260823"/>
    </source>
</evidence>
<name>A0A3E2NMX6_9SPHI</name>
<proteinExistence type="predicted"/>
<keyword evidence="1" id="KW-0472">Membrane</keyword>
<accession>A0A3E2NMX6</accession>
<evidence type="ECO:0000313" key="2">
    <source>
        <dbReference type="EMBL" id="RFZ82354.1"/>
    </source>
</evidence>
<protein>
    <submittedName>
        <fullName evidence="2">AtpZ/AtpI family protein</fullName>
    </submittedName>
</protein>
<comment type="caution">
    <text evidence="2">The sequence shown here is derived from an EMBL/GenBank/DDBJ whole genome shotgun (WGS) entry which is preliminary data.</text>
</comment>
<keyword evidence="1" id="KW-1133">Transmembrane helix</keyword>
<dbReference type="OrthoDB" id="9798708at2"/>
<dbReference type="Pfam" id="PF09527">
    <property type="entry name" value="ATPase_gene1"/>
    <property type="match status" value="1"/>
</dbReference>
<dbReference type="RefSeq" id="WP_117384377.1">
    <property type="nucleotide sequence ID" value="NZ_QWDE01000003.1"/>
</dbReference>
<organism evidence="2 3">
    <name type="scientific">Mucilaginibacter terrenus</name>
    <dbReference type="NCBI Taxonomy" id="2482727"/>
    <lineage>
        <taxon>Bacteria</taxon>
        <taxon>Pseudomonadati</taxon>
        <taxon>Bacteroidota</taxon>
        <taxon>Sphingobacteriia</taxon>
        <taxon>Sphingobacteriales</taxon>
        <taxon>Sphingobacteriaceae</taxon>
        <taxon>Mucilaginibacter</taxon>
    </lineage>
</organism>
<feature type="transmembrane region" description="Helical" evidence="1">
    <location>
        <begin position="53"/>
        <end position="71"/>
    </location>
</feature>
<keyword evidence="3" id="KW-1185">Reference proteome</keyword>
<dbReference type="InterPro" id="IPR032820">
    <property type="entry name" value="ATPase_put"/>
</dbReference>
<feature type="transmembrane region" description="Helical" evidence="1">
    <location>
        <begin position="20"/>
        <end position="41"/>
    </location>
</feature>
<dbReference type="AlphaFoldDB" id="A0A3E2NMX6"/>
<dbReference type="Proteomes" id="UP000260823">
    <property type="component" value="Unassembled WGS sequence"/>
</dbReference>
<evidence type="ECO:0000256" key="1">
    <source>
        <dbReference type="SAM" id="Phobius"/>
    </source>
</evidence>
<sequence>MAKIEDDRATDASTQASSYAKYMGIAIQMIVIIGAFTFAGYKIDESTGHVTKWVTAVMSLAGVFISLYLVYRSTKS</sequence>
<reference evidence="2 3" key="1">
    <citation type="submission" date="2018-08" db="EMBL/GenBank/DDBJ databases">
        <title>Mucilaginibacter terrae sp. nov., isolated from manganese diggings.</title>
        <authorList>
            <person name="Huang Y."/>
            <person name="Zhou Z."/>
        </authorList>
    </citation>
    <scope>NUCLEOTIDE SEQUENCE [LARGE SCALE GENOMIC DNA]</scope>
    <source>
        <strain evidence="2 3">ZH6</strain>
    </source>
</reference>
<gene>
    <name evidence="2" type="ORF">DYU05_17255</name>
</gene>